<dbReference type="AlphaFoldDB" id="A0A1T3K061"/>
<sequence>MFYFVSHQIIQTLQTAFIFYRKTNNLMKIIFQSGAIYQQQPHLIRRGYIINHSGEKFNLI</sequence>
<dbReference type="STRING" id="238.BBD35_00710"/>
<dbReference type="KEGG" id="emg:BBD33_16355"/>
<proteinExistence type="predicted"/>
<evidence type="ECO:0000313" key="1">
    <source>
        <dbReference type="EMBL" id="OOH95110.1"/>
    </source>
</evidence>
<evidence type="ECO:0000313" key="2">
    <source>
        <dbReference type="Proteomes" id="UP000188947"/>
    </source>
</evidence>
<accession>A0A1T3K061</accession>
<organism evidence="1 2">
    <name type="scientific">Elizabethkingia meningoseptica</name>
    <name type="common">Chryseobacterium meningosepticum</name>
    <dbReference type="NCBI Taxonomy" id="238"/>
    <lineage>
        <taxon>Bacteria</taxon>
        <taxon>Pseudomonadati</taxon>
        <taxon>Bacteroidota</taxon>
        <taxon>Flavobacteriia</taxon>
        <taxon>Flavobacteriales</taxon>
        <taxon>Weeksellaceae</taxon>
        <taxon>Elizabethkingia</taxon>
    </lineage>
</organism>
<comment type="caution">
    <text evidence="1">The sequence shown here is derived from an EMBL/GenBank/DDBJ whole genome shotgun (WGS) entry which is preliminary data.</text>
</comment>
<protein>
    <submittedName>
        <fullName evidence="1">Uncharacterized protein</fullName>
    </submittedName>
</protein>
<gene>
    <name evidence="1" type="ORF">BMF97_09715</name>
</gene>
<reference evidence="1 2" key="1">
    <citation type="submission" date="2016-11" db="EMBL/GenBank/DDBJ databases">
        <title>Genome sequence and comparative genomic analysis of clinical strain Elizabethkingia meningoseptica 61421 PRCM.</title>
        <authorList>
            <person name="Wang M."/>
            <person name="Hu S."/>
            <person name="Cao L."/>
            <person name="Jiang T."/>
            <person name="Zhou Y."/>
            <person name="Ming D."/>
        </authorList>
    </citation>
    <scope>NUCLEOTIDE SEQUENCE [LARGE SCALE GENOMIC DNA]</scope>
    <source>
        <strain evidence="1 2">61421 PRCM</strain>
    </source>
</reference>
<keyword evidence="2" id="KW-1185">Reference proteome</keyword>
<name>A0A1T3K061_ELIME</name>
<dbReference type="EMBL" id="MPOG01000011">
    <property type="protein sequence ID" value="OOH95110.1"/>
    <property type="molecule type" value="Genomic_DNA"/>
</dbReference>
<dbReference type="Proteomes" id="UP000188947">
    <property type="component" value="Unassembled WGS sequence"/>
</dbReference>